<dbReference type="Proteomes" id="UP001303647">
    <property type="component" value="Unassembled WGS sequence"/>
</dbReference>
<evidence type="ECO:0000313" key="2">
    <source>
        <dbReference type="Proteomes" id="UP001303647"/>
    </source>
</evidence>
<evidence type="ECO:0000313" key="1">
    <source>
        <dbReference type="EMBL" id="KAK4243025.1"/>
    </source>
</evidence>
<comment type="caution">
    <text evidence="1">The sequence shown here is derived from an EMBL/GenBank/DDBJ whole genome shotgun (WGS) entry which is preliminary data.</text>
</comment>
<protein>
    <submittedName>
        <fullName evidence="1">Uncharacterized protein</fullName>
    </submittedName>
</protein>
<gene>
    <name evidence="1" type="ORF">C7999DRAFT_18553</name>
</gene>
<name>A0AAN7CJN5_9PEZI</name>
<sequence length="143" mass="16229">MPVPYHQPEIIRKAALQFITQVDGGALFPLLATGSLVLGPELCFEKWSSYIEEEAQKQGRDLRGPDKWDTNTHLLMELTRTLTADPLLWRYADGMPTTTLVLDPRYMQSRSASLFGGNRERARKATLEEVRNVVEKACHELTI</sequence>
<dbReference type="AlphaFoldDB" id="A0AAN7CJN5"/>
<dbReference type="EMBL" id="MU857910">
    <property type="protein sequence ID" value="KAK4243025.1"/>
    <property type="molecule type" value="Genomic_DNA"/>
</dbReference>
<keyword evidence="2" id="KW-1185">Reference proteome</keyword>
<accession>A0AAN7CJN5</accession>
<reference evidence="1" key="2">
    <citation type="submission" date="2023-05" db="EMBL/GenBank/DDBJ databases">
        <authorList>
            <consortium name="Lawrence Berkeley National Laboratory"/>
            <person name="Steindorff A."/>
            <person name="Hensen N."/>
            <person name="Bonometti L."/>
            <person name="Westerberg I."/>
            <person name="Brannstrom I.O."/>
            <person name="Guillou S."/>
            <person name="Cros-Aarteil S."/>
            <person name="Calhoun S."/>
            <person name="Haridas S."/>
            <person name="Kuo A."/>
            <person name="Mondo S."/>
            <person name="Pangilinan J."/>
            <person name="Riley R."/>
            <person name="Labutti K."/>
            <person name="Andreopoulos B."/>
            <person name="Lipzen A."/>
            <person name="Chen C."/>
            <person name="Yanf M."/>
            <person name="Daum C."/>
            <person name="Ng V."/>
            <person name="Clum A."/>
            <person name="Ohm R."/>
            <person name="Martin F."/>
            <person name="Silar P."/>
            <person name="Natvig D."/>
            <person name="Lalanne C."/>
            <person name="Gautier V."/>
            <person name="Ament-Velasquez S.L."/>
            <person name="Kruys A."/>
            <person name="Hutchinson M.I."/>
            <person name="Powell A.J."/>
            <person name="Barry K."/>
            <person name="Miller A.N."/>
            <person name="Grigoriev I.V."/>
            <person name="Debuchy R."/>
            <person name="Gladieux P."/>
            <person name="Thoren M.H."/>
            <person name="Johannesson H."/>
        </authorList>
    </citation>
    <scope>NUCLEOTIDE SEQUENCE</scope>
    <source>
        <strain evidence="1">CBS 359.72</strain>
    </source>
</reference>
<organism evidence="1 2">
    <name type="scientific">Corynascus novoguineensis</name>
    <dbReference type="NCBI Taxonomy" id="1126955"/>
    <lineage>
        <taxon>Eukaryota</taxon>
        <taxon>Fungi</taxon>
        <taxon>Dikarya</taxon>
        <taxon>Ascomycota</taxon>
        <taxon>Pezizomycotina</taxon>
        <taxon>Sordariomycetes</taxon>
        <taxon>Sordariomycetidae</taxon>
        <taxon>Sordariales</taxon>
        <taxon>Chaetomiaceae</taxon>
        <taxon>Corynascus</taxon>
    </lineage>
</organism>
<reference evidence="1" key="1">
    <citation type="journal article" date="2023" name="Mol. Phylogenet. Evol.">
        <title>Genome-scale phylogeny and comparative genomics of the fungal order Sordariales.</title>
        <authorList>
            <person name="Hensen N."/>
            <person name="Bonometti L."/>
            <person name="Westerberg I."/>
            <person name="Brannstrom I.O."/>
            <person name="Guillou S."/>
            <person name="Cros-Aarteil S."/>
            <person name="Calhoun S."/>
            <person name="Haridas S."/>
            <person name="Kuo A."/>
            <person name="Mondo S."/>
            <person name="Pangilinan J."/>
            <person name="Riley R."/>
            <person name="LaButti K."/>
            <person name="Andreopoulos B."/>
            <person name="Lipzen A."/>
            <person name="Chen C."/>
            <person name="Yan M."/>
            <person name="Daum C."/>
            <person name="Ng V."/>
            <person name="Clum A."/>
            <person name="Steindorff A."/>
            <person name="Ohm R.A."/>
            <person name="Martin F."/>
            <person name="Silar P."/>
            <person name="Natvig D.O."/>
            <person name="Lalanne C."/>
            <person name="Gautier V."/>
            <person name="Ament-Velasquez S.L."/>
            <person name="Kruys A."/>
            <person name="Hutchinson M.I."/>
            <person name="Powell A.J."/>
            <person name="Barry K."/>
            <person name="Miller A.N."/>
            <person name="Grigoriev I.V."/>
            <person name="Debuchy R."/>
            <person name="Gladieux P."/>
            <person name="Hiltunen Thoren M."/>
            <person name="Johannesson H."/>
        </authorList>
    </citation>
    <scope>NUCLEOTIDE SEQUENCE</scope>
    <source>
        <strain evidence="1">CBS 359.72</strain>
    </source>
</reference>
<proteinExistence type="predicted"/>